<dbReference type="PANTHER" id="PTHR34986:SF1">
    <property type="entry name" value="PROTEIN YIAL"/>
    <property type="match status" value="1"/>
</dbReference>
<dbReference type="Gene3D" id="2.60.120.370">
    <property type="entry name" value="YhcH/YjgK/YiaL"/>
    <property type="match status" value="1"/>
</dbReference>
<reference evidence="1 2" key="1">
    <citation type="submission" date="2018-06" db="EMBL/GenBank/DDBJ databases">
        <authorList>
            <person name="Strepis N."/>
        </authorList>
    </citation>
    <scope>NUCLEOTIDE SEQUENCE [LARGE SCALE GENOMIC DNA]</scope>
    <source>
        <strain evidence="1">LUCI</strain>
    </source>
</reference>
<accession>A0A498R0E2</accession>
<keyword evidence="2" id="KW-1185">Reference proteome</keyword>
<proteinExistence type="predicted"/>
<dbReference type="NCBIfam" id="TIGR00022">
    <property type="entry name" value="YhcH/YjgK/YiaL family protein"/>
    <property type="match status" value="1"/>
</dbReference>
<dbReference type="GO" id="GO:0005829">
    <property type="term" value="C:cytosol"/>
    <property type="evidence" value="ECO:0007669"/>
    <property type="project" value="TreeGrafter"/>
</dbReference>
<sequence length="155" mass="18245">MIYGNIKWLGKSYEYPEKIFEMLKYLKNIDISEIPLGIHEIEGKQVYIEVIEVGKLTWEERKAETHQKYIDIQFSANGKEQYGFAPESHQNNLVENLLAERDILFFNSVAYEKYIDSNPGDFFVFFPNDVHRSIYKYGDEPKLRKAIIKVAVELL</sequence>
<name>A0A498R0E2_9FIRM</name>
<evidence type="ECO:0000313" key="2">
    <source>
        <dbReference type="Proteomes" id="UP000277811"/>
    </source>
</evidence>
<dbReference type="InterPro" id="IPR037012">
    <property type="entry name" value="NanQ/TabA/YiaL_sf"/>
</dbReference>
<dbReference type="OrthoDB" id="9792756at2"/>
<protein>
    <submittedName>
        <fullName evidence="1">Uncharacterized protein</fullName>
    </submittedName>
</protein>
<gene>
    <name evidence="1" type="ORF">LUCI_1187</name>
</gene>
<dbReference type="InterPro" id="IPR004375">
    <property type="entry name" value="NanQ/TabA/YiaL"/>
</dbReference>
<dbReference type="Pfam" id="PF04074">
    <property type="entry name" value="DUF386"/>
    <property type="match status" value="1"/>
</dbReference>
<evidence type="ECO:0000313" key="1">
    <source>
        <dbReference type="EMBL" id="VBB05976.1"/>
    </source>
</evidence>
<dbReference type="AlphaFoldDB" id="A0A498R0E2"/>
<dbReference type="SUPFAM" id="SSF51197">
    <property type="entry name" value="Clavaminate synthase-like"/>
    <property type="match status" value="1"/>
</dbReference>
<dbReference type="PANTHER" id="PTHR34986">
    <property type="entry name" value="EVOLVED BETA-GALACTOSIDASE SUBUNIT BETA"/>
    <property type="match status" value="1"/>
</dbReference>
<dbReference type="RefSeq" id="WP_122626943.1">
    <property type="nucleotide sequence ID" value="NZ_UPPP01000061.1"/>
</dbReference>
<dbReference type="EMBL" id="UPPP01000061">
    <property type="protein sequence ID" value="VBB05976.1"/>
    <property type="molecule type" value="Genomic_DNA"/>
</dbReference>
<organism evidence="1 2">
    <name type="scientific">Lucifera butyrica</name>
    <dbReference type="NCBI Taxonomy" id="1351585"/>
    <lineage>
        <taxon>Bacteria</taxon>
        <taxon>Bacillati</taxon>
        <taxon>Bacillota</taxon>
        <taxon>Negativicutes</taxon>
        <taxon>Veillonellales</taxon>
        <taxon>Veillonellaceae</taxon>
        <taxon>Lucifera</taxon>
    </lineage>
</organism>
<dbReference type="Proteomes" id="UP000277811">
    <property type="component" value="Unassembled WGS sequence"/>
</dbReference>